<name>A0A2T7PWZ8_POMCA</name>
<sequence length="146" mass="15822">MDVARLAIASAGGDSLPADRGREGDKRGANTAECRGNIVAREAVRLTACRTSACPFGLIGLQRQVSFALRFCLSCSLNDCDMWAGQAVFEDGERIGSTSADKLRLLDDDPESSSDFLARQRRGQRAETVKGVFNTEVTSRRAWFSG</sequence>
<reference evidence="1 2" key="1">
    <citation type="submission" date="2018-04" db="EMBL/GenBank/DDBJ databases">
        <title>The genome of golden apple snail Pomacea canaliculata provides insight into stress tolerance and invasive adaptation.</title>
        <authorList>
            <person name="Liu C."/>
            <person name="Liu B."/>
            <person name="Ren Y."/>
            <person name="Zhang Y."/>
            <person name="Wang H."/>
            <person name="Li S."/>
            <person name="Jiang F."/>
            <person name="Yin L."/>
            <person name="Zhang G."/>
            <person name="Qian W."/>
            <person name="Fan W."/>
        </authorList>
    </citation>
    <scope>NUCLEOTIDE SEQUENCE [LARGE SCALE GENOMIC DNA]</scope>
    <source>
        <strain evidence="1">SZHN2017</strain>
        <tissue evidence="1">Muscle</tissue>
    </source>
</reference>
<evidence type="ECO:0000313" key="1">
    <source>
        <dbReference type="EMBL" id="PVD37945.1"/>
    </source>
</evidence>
<dbReference type="AlphaFoldDB" id="A0A2T7PWZ8"/>
<organism evidence="1 2">
    <name type="scientific">Pomacea canaliculata</name>
    <name type="common">Golden apple snail</name>
    <dbReference type="NCBI Taxonomy" id="400727"/>
    <lineage>
        <taxon>Eukaryota</taxon>
        <taxon>Metazoa</taxon>
        <taxon>Spiralia</taxon>
        <taxon>Lophotrochozoa</taxon>
        <taxon>Mollusca</taxon>
        <taxon>Gastropoda</taxon>
        <taxon>Caenogastropoda</taxon>
        <taxon>Architaenioglossa</taxon>
        <taxon>Ampullarioidea</taxon>
        <taxon>Ampullariidae</taxon>
        <taxon>Pomacea</taxon>
    </lineage>
</organism>
<dbReference type="EMBL" id="PZQS01000001">
    <property type="protein sequence ID" value="PVD37945.1"/>
    <property type="molecule type" value="Genomic_DNA"/>
</dbReference>
<gene>
    <name evidence="1" type="ORF">C0Q70_00547</name>
</gene>
<accession>A0A2T7PWZ8</accession>
<keyword evidence="2" id="KW-1185">Reference proteome</keyword>
<protein>
    <submittedName>
        <fullName evidence="1">Uncharacterized protein</fullName>
    </submittedName>
</protein>
<evidence type="ECO:0000313" key="2">
    <source>
        <dbReference type="Proteomes" id="UP000245119"/>
    </source>
</evidence>
<dbReference type="Proteomes" id="UP000245119">
    <property type="component" value="Linkage Group LG1"/>
</dbReference>
<proteinExistence type="predicted"/>
<comment type="caution">
    <text evidence="1">The sequence shown here is derived from an EMBL/GenBank/DDBJ whole genome shotgun (WGS) entry which is preliminary data.</text>
</comment>